<dbReference type="Gene3D" id="3.30.460.30">
    <property type="entry name" value="Glutamyl-tRNA reductase, N-terminal domain"/>
    <property type="match status" value="1"/>
</dbReference>
<feature type="binding site" evidence="9 12">
    <location>
        <begin position="187"/>
        <end position="192"/>
    </location>
    <ligand>
        <name>NADP(+)</name>
        <dbReference type="ChEBI" id="CHEBI:58349"/>
    </ligand>
</feature>
<dbReference type="SUPFAM" id="SSF69742">
    <property type="entry name" value="Glutamyl tRNA-reductase catalytic, N-terminal domain"/>
    <property type="match status" value="1"/>
</dbReference>
<gene>
    <name evidence="9 18" type="primary">hemA</name>
    <name evidence="18" type="ORF">GCM10011348_37830</name>
</gene>
<dbReference type="InterPro" id="IPR006151">
    <property type="entry name" value="Shikm_DH/Glu-tRNA_Rdtase"/>
</dbReference>
<evidence type="ECO:0000259" key="15">
    <source>
        <dbReference type="Pfam" id="PF00745"/>
    </source>
</evidence>
<dbReference type="InterPro" id="IPR036343">
    <property type="entry name" value="GluRdtase_N_sf"/>
</dbReference>
<dbReference type="InterPro" id="IPR015895">
    <property type="entry name" value="4pyrrol_synth_GluRdtase_N"/>
</dbReference>
<dbReference type="PANTHER" id="PTHR43013:SF1">
    <property type="entry name" value="GLUTAMYL-TRNA REDUCTASE"/>
    <property type="match status" value="1"/>
</dbReference>
<feature type="binding site" evidence="9 11">
    <location>
        <begin position="112"/>
        <end position="114"/>
    </location>
    <ligand>
        <name>substrate</name>
    </ligand>
</feature>
<comment type="function">
    <text evidence="9">Catalyzes the NADPH-dependent reduction of glutamyl-tRNA(Glu) to glutamate 1-semialdehyde (GSA).</text>
</comment>
<dbReference type="CDD" id="cd05213">
    <property type="entry name" value="NAD_bind_Glutamyl_tRNA_reduct"/>
    <property type="match status" value="1"/>
</dbReference>
<evidence type="ECO:0000256" key="11">
    <source>
        <dbReference type="PIRSR" id="PIRSR000445-2"/>
    </source>
</evidence>
<comment type="domain">
    <text evidence="9">Possesses an unusual extended V-shaped dimeric structure with each monomer consisting of three distinct domains arranged along a curved 'spinal' alpha-helix. The N-terminal catalytic domain specifically recognizes the glutamate moiety of the substrate. The second domain is the NADPH-binding domain, and the third C-terminal domain is responsible for dimerization.</text>
</comment>
<dbReference type="FunFam" id="3.40.50.720:FF:000031">
    <property type="entry name" value="Glutamyl-tRNA reductase"/>
    <property type="match status" value="1"/>
</dbReference>
<evidence type="ECO:0000256" key="12">
    <source>
        <dbReference type="PIRSR" id="PIRSR000445-3"/>
    </source>
</evidence>
<feature type="binding site" evidence="9 11">
    <location>
        <position position="118"/>
    </location>
    <ligand>
        <name>substrate</name>
    </ligand>
</feature>
<evidence type="ECO:0000256" key="10">
    <source>
        <dbReference type="PIRSR" id="PIRSR000445-1"/>
    </source>
</evidence>
<dbReference type="FunFam" id="3.30.460.30:FF:000001">
    <property type="entry name" value="Glutamyl-tRNA reductase"/>
    <property type="match status" value="1"/>
</dbReference>
<organism evidence="18 19">
    <name type="scientific">Marinobacterium nitratireducens</name>
    <dbReference type="NCBI Taxonomy" id="518897"/>
    <lineage>
        <taxon>Bacteria</taxon>
        <taxon>Pseudomonadati</taxon>
        <taxon>Pseudomonadota</taxon>
        <taxon>Gammaproteobacteria</taxon>
        <taxon>Oceanospirillales</taxon>
        <taxon>Oceanospirillaceae</taxon>
        <taxon>Marinobacterium</taxon>
    </lineage>
</organism>
<evidence type="ECO:0000256" key="9">
    <source>
        <dbReference type="HAMAP-Rule" id="MF_00087"/>
    </source>
</evidence>
<dbReference type="HAMAP" id="MF_00087">
    <property type="entry name" value="Glu_tRNA_reductase"/>
    <property type="match status" value="1"/>
</dbReference>
<keyword evidence="19" id="KW-1185">Reference proteome</keyword>
<evidence type="ECO:0000256" key="3">
    <source>
        <dbReference type="ARBA" id="ARBA00012970"/>
    </source>
</evidence>
<comment type="caution">
    <text evidence="18">The sequence shown here is derived from an EMBL/GenBank/DDBJ whole genome shotgun (WGS) entry which is preliminary data.</text>
</comment>
<dbReference type="PROSITE" id="PS00747">
    <property type="entry name" value="GLUTR"/>
    <property type="match status" value="1"/>
</dbReference>
<dbReference type="Pfam" id="PF00745">
    <property type="entry name" value="GlutR_dimer"/>
    <property type="match status" value="1"/>
</dbReference>
<evidence type="ECO:0000313" key="18">
    <source>
        <dbReference type="EMBL" id="GGO86611.1"/>
    </source>
</evidence>
<keyword evidence="6 9" id="KW-0627">Porphyrin biosynthesis</keyword>
<evidence type="ECO:0000256" key="1">
    <source>
        <dbReference type="ARBA" id="ARBA00005059"/>
    </source>
</evidence>
<comment type="similarity">
    <text evidence="2 9 14">Belongs to the glutamyl-tRNA reductase family.</text>
</comment>
<dbReference type="GO" id="GO:0008883">
    <property type="term" value="F:glutamyl-tRNA reductase activity"/>
    <property type="evidence" value="ECO:0007669"/>
    <property type="project" value="UniProtKB-UniRule"/>
</dbReference>
<dbReference type="GO" id="GO:0019353">
    <property type="term" value="P:protoporphyrinogen IX biosynthetic process from glutamate"/>
    <property type="evidence" value="ECO:0007669"/>
    <property type="project" value="TreeGrafter"/>
</dbReference>
<evidence type="ECO:0000256" key="13">
    <source>
        <dbReference type="PIRSR" id="PIRSR000445-4"/>
    </source>
</evidence>
<evidence type="ECO:0000256" key="14">
    <source>
        <dbReference type="RuleBase" id="RU000584"/>
    </source>
</evidence>
<name>A0A918DVV5_9GAMM</name>
<dbReference type="InterPro" id="IPR036453">
    <property type="entry name" value="GluRdtase_dimer_dom_sf"/>
</dbReference>
<feature type="domain" description="Tetrapyrrole biosynthesis glutamyl-tRNA reductase dimerisation" evidence="15">
    <location>
        <begin position="318"/>
        <end position="415"/>
    </location>
</feature>
<dbReference type="RefSeq" id="WP_188862187.1">
    <property type="nucleotide sequence ID" value="NZ_BMLT01000011.1"/>
</dbReference>
<feature type="active site" description="Nucleophile" evidence="9 10">
    <location>
        <position position="50"/>
    </location>
</feature>
<feature type="domain" description="Quinate/shikimate 5-dehydrogenase/glutamyl-tRNA reductase" evidence="16">
    <location>
        <begin position="170"/>
        <end position="304"/>
    </location>
</feature>
<dbReference type="EC" id="1.2.1.70" evidence="3 9"/>
<comment type="subunit">
    <text evidence="9">Homodimer.</text>
</comment>
<dbReference type="AlphaFoldDB" id="A0A918DVV5"/>
<dbReference type="Pfam" id="PF01488">
    <property type="entry name" value="Shikimate_DH"/>
    <property type="match status" value="1"/>
</dbReference>
<dbReference type="SUPFAM" id="SSF69075">
    <property type="entry name" value="Glutamyl tRNA-reductase dimerization domain"/>
    <property type="match status" value="1"/>
</dbReference>
<evidence type="ECO:0000313" key="19">
    <source>
        <dbReference type="Proteomes" id="UP000599578"/>
    </source>
</evidence>
<keyword evidence="5 9" id="KW-0560">Oxidoreductase</keyword>
<evidence type="ECO:0000256" key="5">
    <source>
        <dbReference type="ARBA" id="ARBA00023002"/>
    </source>
</evidence>
<dbReference type="InterPro" id="IPR036291">
    <property type="entry name" value="NAD(P)-bd_dom_sf"/>
</dbReference>
<feature type="site" description="Important for activity" evidence="9 13">
    <location>
        <position position="97"/>
    </location>
</feature>
<comment type="miscellaneous">
    <text evidence="9">During catalysis, the active site Cys acts as a nucleophile attacking the alpha-carbonyl group of tRNA-bound glutamate with the formation of a thioester intermediate between enzyme and glutamate, and the concomitant release of tRNA(Glu). The thioester intermediate is finally reduced by direct hydride transfer from NADPH, to form the product GSA.</text>
</comment>
<dbReference type="SUPFAM" id="SSF51735">
    <property type="entry name" value="NAD(P)-binding Rossmann-fold domains"/>
    <property type="match status" value="1"/>
</dbReference>
<dbReference type="EMBL" id="BMLT01000011">
    <property type="protein sequence ID" value="GGO86611.1"/>
    <property type="molecule type" value="Genomic_DNA"/>
</dbReference>
<evidence type="ECO:0000256" key="8">
    <source>
        <dbReference type="ARBA" id="ARBA00068659"/>
    </source>
</evidence>
<dbReference type="GO" id="GO:0050661">
    <property type="term" value="F:NADP binding"/>
    <property type="evidence" value="ECO:0007669"/>
    <property type="project" value="InterPro"/>
</dbReference>
<feature type="binding site" evidence="9 11">
    <location>
        <position position="107"/>
    </location>
    <ligand>
        <name>substrate</name>
    </ligand>
</feature>
<dbReference type="Gene3D" id="3.40.50.720">
    <property type="entry name" value="NAD(P)-binding Rossmann-like Domain"/>
    <property type="match status" value="1"/>
</dbReference>
<dbReference type="Proteomes" id="UP000599578">
    <property type="component" value="Unassembled WGS sequence"/>
</dbReference>
<comment type="catalytic activity">
    <reaction evidence="7 9 14">
        <text>(S)-4-amino-5-oxopentanoate + tRNA(Glu) + NADP(+) = L-glutamyl-tRNA(Glu) + NADPH + H(+)</text>
        <dbReference type="Rhea" id="RHEA:12344"/>
        <dbReference type="Rhea" id="RHEA-COMP:9663"/>
        <dbReference type="Rhea" id="RHEA-COMP:9680"/>
        <dbReference type="ChEBI" id="CHEBI:15378"/>
        <dbReference type="ChEBI" id="CHEBI:57501"/>
        <dbReference type="ChEBI" id="CHEBI:57783"/>
        <dbReference type="ChEBI" id="CHEBI:58349"/>
        <dbReference type="ChEBI" id="CHEBI:78442"/>
        <dbReference type="ChEBI" id="CHEBI:78520"/>
        <dbReference type="EC" id="1.2.1.70"/>
    </reaction>
</comment>
<dbReference type="InterPro" id="IPR015896">
    <property type="entry name" value="4pyrrol_synth_GluRdtase_dimer"/>
</dbReference>
<keyword evidence="4 9" id="KW-0521">NADP</keyword>
<dbReference type="InterPro" id="IPR018214">
    <property type="entry name" value="GluRdtase_CS"/>
</dbReference>
<comment type="pathway">
    <text evidence="1 9 14">Porphyrin-containing compound metabolism; protoporphyrin-IX biosynthesis; 5-aminolevulinate from L-glutamyl-tRNA(Glu): step 1/2.</text>
</comment>
<protein>
    <recommendedName>
        <fullName evidence="8 9">Glutamyl-tRNA reductase</fullName>
        <shortName evidence="9">GluTR</shortName>
        <ecNumber evidence="3 9">1.2.1.70</ecNumber>
    </recommendedName>
</protein>
<evidence type="ECO:0000256" key="6">
    <source>
        <dbReference type="ARBA" id="ARBA00023244"/>
    </source>
</evidence>
<evidence type="ECO:0000256" key="4">
    <source>
        <dbReference type="ARBA" id="ARBA00022857"/>
    </source>
</evidence>
<evidence type="ECO:0000259" key="17">
    <source>
        <dbReference type="Pfam" id="PF05201"/>
    </source>
</evidence>
<dbReference type="PANTHER" id="PTHR43013">
    <property type="entry name" value="GLUTAMYL-TRNA REDUCTASE"/>
    <property type="match status" value="1"/>
</dbReference>
<feature type="domain" description="Glutamyl-tRNA reductase N-terminal" evidence="17">
    <location>
        <begin position="6"/>
        <end position="154"/>
    </location>
</feature>
<reference evidence="18 19" key="1">
    <citation type="journal article" date="2014" name="Int. J. Syst. Evol. Microbiol.">
        <title>Complete genome sequence of Corynebacterium casei LMG S-19264T (=DSM 44701T), isolated from a smear-ripened cheese.</title>
        <authorList>
            <consortium name="US DOE Joint Genome Institute (JGI-PGF)"/>
            <person name="Walter F."/>
            <person name="Albersmeier A."/>
            <person name="Kalinowski J."/>
            <person name="Ruckert C."/>
        </authorList>
    </citation>
    <scope>NUCLEOTIDE SEQUENCE [LARGE SCALE GENOMIC DNA]</scope>
    <source>
        <strain evidence="18 19">CGMCC 1.7286</strain>
    </source>
</reference>
<sequence>MALLALGINHKTAPLDVREKVAFTPEQLVDALERARVSVKLREMAILSTCNRTELYCSTDLEGSRALLEWLGQYHRLDPKVLQSCSYMYWDNDAAQHMMRVASGLDSLVLGEPQILGQLKSAFALSQEHGLVGAELGRLFQQTFAVAKQVRTDTSIGQNPVSVAYAAVSLAQHIFSDLGKSRALLIGAGETIELVARHLKQAGVRSMTVANRTLSRGRSLAESVGADAILLGEIPDALAQSDIVIASTASQLPILGKGAVERALKKRKHKPIFMVDIAVPRDIEPQVGELDDVYLYSVDDLQEVIEENQRSREMAALEAEAIIESGASAFMRQLRELEAVDTLTALRTRTEVHRDEALQQALKQLRRGKPAEEVLQLLANRLTNKVLHTPTIQLRKASADGRTDLLQLAQELFQLSDNPGQDS</sequence>
<accession>A0A918DVV5</accession>
<dbReference type="Pfam" id="PF05201">
    <property type="entry name" value="GlutR_N"/>
    <property type="match status" value="1"/>
</dbReference>
<dbReference type="PIRSF" id="PIRSF000445">
    <property type="entry name" value="4pyrrol_synth_GluRdtase"/>
    <property type="match status" value="1"/>
</dbReference>
<feature type="binding site" evidence="9 11">
    <location>
        <begin position="49"/>
        <end position="52"/>
    </location>
    <ligand>
        <name>substrate</name>
    </ligand>
</feature>
<dbReference type="NCBIfam" id="TIGR01035">
    <property type="entry name" value="hemA"/>
    <property type="match status" value="1"/>
</dbReference>
<evidence type="ECO:0000256" key="7">
    <source>
        <dbReference type="ARBA" id="ARBA00047464"/>
    </source>
</evidence>
<evidence type="ECO:0000259" key="16">
    <source>
        <dbReference type="Pfam" id="PF01488"/>
    </source>
</evidence>
<proteinExistence type="inferred from homology"/>
<dbReference type="InterPro" id="IPR000343">
    <property type="entry name" value="4pyrrol_synth_GluRdtase"/>
</dbReference>
<evidence type="ECO:0000256" key="2">
    <source>
        <dbReference type="ARBA" id="ARBA00005916"/>
    </source>
</evidence>